<dbReference type="EMBL" id="SOAG01000003">
    <property type="protein sequence ID" value="TDS64991.1"/>
    <property type="molecule type" value="Genomic_DNA"/>
</dbReference>
<reference evidence="1 2" key="1">
    <citation type="submission" date="2019-03" db="EMBL/GenBank/DDBJ databases">
        <title>Genomic Encyclopedia of Archaeal and Bacterial Type Strains, Phase II (KMG-II): from individual species to whole genera.</title>
        <authorList>
            <person name="Goeker M."/>
        </authorList>
    </citation>
    <scope>NUCLEOTIDE SEQUENCE [LARGE SCALE GENOMIC DNA]</scope>
    <source>
        <strain evidence="1 2">DSM 28213</strain>
    </source>
</reference>
<organism evidence="1 2">
    <name type="scientific">Myroides indicus</name>
    <dbReference type="NCBI Taxonomy" id="1323422"/>
    <lineage>
        <taxon>Bacteria</taxon>
        <taxon>Pseudomonadati</taxon>
        <taxon>Bacteroidota</taxon>
        <taxon>Flavobacteriia</taxon>
        <taxon>Flavobacteriales</taxon>
        <taxon>Flavobacteriaceae</taxon>
        <taxon>Myroides</taxon>
    </lineage>
</organism>
<evidence type="ECO:0000313" key="1">
    <source>
        <dbReference type="EMBL" id="TDS64991.1"/>
    </source>
</evidence>
<keyword evidence="2" id="KW-1185">Reference proteome</keyword>
<gene>
    <name evidence="1" type="ORF">C8P70_10311</name>
</gene>
<comment type="caution">
    <text evidence="1">The sequence shown here is derived from an EMBL/GenBank/DDBJ whole genome shotgun (WGS) entry which is preliminary data.</text>
</comment>
<sequence length="130" mass="14794">MKKTIIISLLSVCVSCATYEMSPVSLKNQLENSSMVEKKISLNALPIFFNSSYNALQLDSLEVFDKKGNKIYLHNSPSIEICVIDFKGEKFTMYFDTVVIENDTLIGSRSQFMPNIKHRVPFNTLSKIFI</sequence>
<name>A0A4R7F7W8_9FLAO</name>
<dbReference type="RefSeq" id="WP_133711602.1">
    <property type="nucleotide sequence ID" value="NZ_SOAG01000003.1"/>
</dbReference>
<accession>A0A4R7F7W8</accession>
<evidence type="ECO:0000313" key="2">
    <source>
        <dbReference type="Proteomes" id="UP000295215"/>
    </source>
</evidence>
<dbReference type="OrthoDB" id="669098at2"/>
<protein>
    <submittedName>
        <fullName evidence="1">Uncharacterized protein</fullName>
    </submittedName>
</protein>
<proteinExistence type="predicted"/>
<dbReference type="Proteomes" id="UP000295215">
    <property type="component" value="Unassembled WGS sequence"/>
</dbReference>
<dbReference type="AlphaFoldDB" id="A0A4R7F7W8"/>